<dbReference type="InterPro" id="IPR003679">
    <property type="entry name" value="Amioglycoside_AcTrfase"/>
</dbReference>
<evidence type="ECO:0000256" key="4">
    <source>
        <dbReference type="RuleBase" id="RU365031"/>
    </source>
</evidence>
<dbReference type="SUPFAM" id="SSF110710">
    <property type="entry name" value="TTHA0583/YokD-like"/>
    <property type="match status" value="1"/>
</dbReference>
<dbReference type="KEGG" id="hli:HLI_03455"/>
<evidence type="ECO:0000313" key="6">
    <source>
        <dbReference type="Proteomes" id="UP000287756"/>
    </source>
</evidence>
<dbReference type="PANTHER" id="PTHR11104">
    <property type="entry name" value="AMINOGLYCOSIDE N3-ACETYLTRANSFERASE"/>
    <property type="match status" value="1"/>
</dbReference>
<dbReference type="GO" id="GO:0046677">
    <property type="term" value="P:response to antibiotic"/>
    <property type="evidence" value="ECO:0007669"/>
    <property type="project" value="UniProtKB-KW"/>
</dbReference>
<dbReference type="InterPro" id="IPR028345">
    <property type="entry name" value="Antibiotic_NAT-like"/>
</dbReference>
<dbReference type="EMBL" id="CP026118">
    <property type="protein sequence ID" value="QAS51335.1"/>
    <property type="molecule type" value="Genomic_DNA"/>
</dbReference>
<keyword evidence="3 4" id="KW-0012">Acyltransferase</keyword>
<sequence>MSQELRTRESIRNDLLQLGVEKGSTVLVHSSLSSLGWVNGGAVAVNLALMDVVTEEGTIVMPSQSDDMSDPTDWSQPPVPEEWVPEILETMPAYHPDYTPASRMGKVVEVFRTFPDVSRSTHPLYSFAAWGKHKDEILTQHSAEFGLGEKSPLQRLYDMDAHVLFIGSDFDACTCFHLAEYRIPDQKTVIKGAPVFKDGERVWQKFEDIEFQEERFQSLGEAFEQVKHVTKGQVGSAECRLFSIQEAVDYAEAWLNFHIFQEAD</sequence>
<dbReference type="Proteomes" id="UP000287756">
    <property type="component" value="Chromosome"/>
</dbReference>
<comment type="similarity">
    <text evidence="1 4">Belongs to the antibiotic N-acetyltransferase family.</text>
</comment>
<dbReference type="GO" id="GO:0046353">
    <property type="term" value="F:aminoglycoside 3-N-acetyltransferase activity"/>
    <property type="evidence" value="ECO:0007669"/>
    <property type="project" value="UniProtKB-EC"/>
</dbReference>
<keyword evidence="4" id="KW-0046">Antibiotic resistance</keyword>
<evidence type="ECO:0000256" key="2">
    <source>
        <dbReference type="ARBA" id="ARBA00022679"/>
    </source>
</evidence>
<dbReference type="Pfam" id="PF02522">
    <property type="entry name" value="Antibiotic_NAT"/>
    <property type="match status" value="1"/>
</dbReference>
<organism evidence="5 6">
    <name type="scientific">Halobacillus litoralis</name>
    <dbReference type="NCBI Taxonomy" id="45668"/>
    <lineage>
        <taxon>Bacteria</taxon>
        <taxon>Bacillati</taxon>
        <taxon>Bacillota</taxon>
        <taxon>Bacilli</taxon>
        <taxon>Bacillales</taxon>
        <taxon>Bacillaceae</taxon>
        <taxon>Halobacillus</taxon>
    </lineage>
</organism>
<evidence type="ECO:0000256" key="1">
    <source>
        <dbReference type="ARBA" id="ARBA00006383"/>
    </source>
</evidence>
<keyword evidence="2 4" id="KW-0808">Transferase</keyword>
<accession>A0A410M9C7</accession>
<dbReference type="PANTHER" id="PTHR11104:SF0">
    <property type="entry name" value="SPBETA PROPHAGE-DERIVED AMINOGLYCOSIDE N(3')-ACETYLTRANSFERASE-LIKE PROTEIN YOKD"/>
    <property type="match status" value="1"/>
</dbReference>
<gene>
    <name evidence="5" type="ORF">HLI_03455</name>
</gene>
<proteinExistence type="inferred from homology"/>
<evidence type="ECO:0000256" key="3">
    <source>
        <dbReference type="ARBA" id="ARBA00023315"/>
    </source>
</evidence>
<dbReference type="EC" id="2.3.1.-" evidence="4"/>
<dbReference type="OrthoDB" id="7330654at2"/>
<dbReference type="AlphaFoldDB" id="A0A410M9C7"/>
<name>A0A410M9C7_9BACI</name>
<comment type="catalytic activity">
    <reaction evidence="4">
        <text>a 2-deoxystreptamine antibiotic + acetyl-CoA = an N(3)-acetyl-2-deoxystreptamine antibiotic + CoA + H(+)</text>
        <dbReference type="Rhea" id="RHEA:12665"/>
        <dbReference type="ChEBI" id="CHEBI:15378"/>
        <dbReference type="ChEBI" id="CHEBI:57287"/>
        <dbReference type="ChEBI" id="CHEBI:57288"/>
        <dbReference type="ChEBI" id="CHEBI:57921"/>
        <dbReference type="ChEBI" id="CHEBI:77452"/>
        <dbReference type="EC" id="2.3.1.81"/>
    </reaction>
</comment>
<reference evidence="5 6" key="1">
    <citation type="submission" date="2018-01" db="EMBL/GenBank/DDBJ databases">
        <title>The whole genome sequencing and assembly of Halobacillus litoralis ERB031 strain.</title>
        <authorList>
            <person name="Lee S.-J."/>
            <person name="Park M.-K."/>
            <person name="Kim J.-Y."/>
            <person name="Lee Y.-J."/>
            <person name="Yi H."/>
            <person name="Bahn Y.-S."/>
            <person name="Kim J.F."/>
            <person name="Lee D.-W."/>
        </authorList>
    </citation>
    <scope>NUCLEOTIDE SEQUENCE [LARGE SCALE GENOMIC DNA]</scope>
    <source>
        <strain evidence="5 6">ERB 031</strain>
    </source>
</reference>
<evidence type="ECO:0000313" key="5">
    <source>
        <dbReference type="EMBL" id="QAS51335.1"/>
    </source>
</evidence>
<protein>
    <recommendedName>
        <fullName evidence="4">Aminoglycoside N(3)-acetyltransferase</fullName>
        <ecNumber evidence="4">2.3.1.-</ecNumber>
    </recommendedName>
</protein>
<dbReference type="RefSeq" id="WP_128523083.1">
    <property type="nucleotide sequence ID" value="NZ_CANLVY010000003.1"/>
</dbReference>